<feature type="repeat" description="WD" evidence="3">
    <location>
        <begin position="135"/>
        <end position="176"/>
    </location>
</feature>
<feature type="compositionally biased region" description="Acidic residues" evidence="4">
    <location>
        <begin position="531"/>
        <end position="541"/>
    </location>
</feature>
<feature type="compositionally biased region" description="Basic and acidic residues" evidence="4">
    <location>
        <begin position="594"/>
        <end position="607"/>
    </location>
</feature>
<feature type="compositionally biased region" description="Polar residues" evidence="4">
    <location>
        <begin position="294"/>
        <end position="307"/>
    </location>
</feature>
<proteinExistence type="predicted"/>
<evidence type="ECO:0000313" key="6">
    <source>
        <dbReference type="Proteomes" id="UP000013776"/>
    </source>
</evidence>
<dbReference type="GO" id="GO:0045717">
    <property type="term" value="P:negative regulation of fatty acid biosynthetic process"/>
    <property type="evidence" value="ECO:0007669"/>
    <property type="project" value="TreeGrafter"/>
</dbReference>
<keyword evidence="2" id="KW-0677">Repeat</keyword>
<comment type="caution">
    <text evidence="5">The sequence shown here is derived from an EMBL/GenBank/DDBJ whole genome shotgun (WGS) entry which is preliminary data.</text>
</comment>
<organism evidence="5 6">
    <name type="scientific">Taphrina deformans (strain PYCC 5710 / ATCC 11124 / CBS 356.35 / IMI 108563 / JCM 9778 / NBRC 8474)</name>
    <name type="common">Peach leaf curl fungus</name>
    <name type="synonym">Lalaria deformans</name>
    <dbReference type="NCBI Taxonomy" id="1097556"/>
    <lineage>
        <taxon>Eukaryota</taxon>
        <taxon>Fungi</taxon>
        <taxon>Dikarya</taxon>
        <taxon>Ascomycota</taxon>
        <taxon>Taphrinomycotina</taxon>
        <taxon>Taphrinomycetes</taxon>
        <taxon>Taphrinales</taxon>
        <taxon>Taphrinaceae</taxon>
        <taxon>Taphrina</taxon>
    </lineage>
</organism>
<sequence length="766" mass="85595">MSIPSILRERQISGQASHRLYSSSSFVKQLDLSHELRGHTGCVNALNWSADGRYLASGSDDTNVIVWDSHSAAFETRKVIHTGHTRNIFSVKFVPGSGNRTIISAAGDRQIRVFDVEYGGSAATIMEQPCQRTVYRAHHDRVKRIAVEDDGHCFLSCSEDGDIRQFDLREDNSVGNGYRAPLISYAKYQIDLNTLSLNKINPYLLATGGSHPCAFLHDRRMVGRDLKSEWGAVPVARTPTQCVKKFKSSKVQSSFRGEHITALHFGNVNPRELICSWSCDKVYLFDIHGDGEQSDSTTMKSTTSPRGTQSSSTQKRKRSSTPAAVELYIEDGADAYDILHATRRYLLTPPFTGRNYAAALESFETASDVVRERFRPPHGVELVEHLLVCEHLLSVLARDHIQDIDELNSDIVLWSTQALSCILLSFLDQETDPSTRRPIPEPYDTTDGPMMDPTHPTEQLFSSPQALMTSFNKIIVSSESIQRTHTDVGRRFWVDRVCRALLAATQPIIDQLERPTIPSAPNSDEFSAYGDDSDLEDDGEMIDGLGHLPEDDDDHDDDEGDSTEEEEEEGEDSGEDESDSEYGGEGFSSDDVAEERREEEYRDELHSAMHKVNSGVPIGTPIRSFSGHVNVETVKDVNFFGLGDEYVMSGSDDGLLFIWDKKTGAIVTMLRADDSVTNVMEGNPVCNTLAASGIDSTVKIFQPFEQHDERSPISRHVKETEYQVRARNERRAAGEEIEQHEGVRISRRMMLSLAGQFNQEPECRTQ</sequence>
<dbReference type="VEuPathDB" id="FungiDB:TAPDE_003961"/>
<evidence type="ECO:0000256" key="4">
    <source>
        <dbReference type="SAM" id="MobiDB-lite"/>
    </source>
</evidence>
<evidence type="ECO:0008006" key="7">
    <source>
        <dbReference type="Google" id="ProtNLM"/>
    </source>
</evidence>
<dbReference type="PANTHER" id="PTHR15574:SF40">
    <property type="entry name" value="WD AND TETRATRICOPEPTIDE REPEATS PROTEIN 1"/>
    <property type="match status" value="1"/>
</dbReference>
<dbReference type="Pfam" id="PF00400">
    <property type="entry name" value="WD40"/>
    <property type="match status" value="4"/>
</dbReference>
<dbReference type="InterPro" id="IPR036322">
    <property type="entry name" value="WD40_repeat_dom_sf"/>
</dbReference>
<dbReference type="GO" id="GO:0005737">
    <property type="term" value="C:cytoplasm"/>
    <property type="evidence" value="ECO:0007669"/>
    <property type="project" value="TreeGrafter"/>
</dbReference>
<evidence type="ECO:0000256" key="2">
    <source>
        <dbReference type="ARBA" id="ARBA00022737"/>
    </source>
</evidence>
<name>R4XD61_TAPDE</name>
<keyword evidence="6" id="KW-1185">Reference proteome</keyword>
<evidence type="ECO:0000256" key="3">
    <source>
        <dbReference type="PROSITE-ProRule" id="PRU00221"/>
    </source>
</evidence>
<dbReference type="STRING" id="1097556.R4XD61"/>
<gene>
    <name evidence="5" type="ORF">TAPDE_003961</name>
</gene>
<dbReference type="eggNOG" id="KOG1310">
    <property type="taxonomic scope" value="Eukaryota"/>
</dbReference>
<dbReference type="PANTHER" id="PTHR15574">
    <property type="entry name" value="WD REPEAT DOMAIN-CONTAINING FAMILY"/>
    <property type="match status" value="1"/>
</dbReference>
<dbReference type="GO" id="GO:0080008">
    <property type="term" value="C:Cul4-RING E3 ubiquitin ligase complex"/>
    <property type="evidence" value="ECO:0007669"/>
    <property type="project" value="TreeGrafter"/>
</dbReference>
<evidence type="ECO:0000313" key="5">
    <source>
        <dbReference type="EMBL" id="CCG83760.1"/>
    </source>
</evidence>
<dbReference type="PROSITE" id="PS50082">
    <property type="entry name" value="WD_REPEATS_2"/>
    <property type="match status" value="3"/>
</dbReference>
<feature type="region of interest" description="Disordered" evidence="4">
    <location>
        <begin position="293"/>
        <end position="319"/>
    </location>
</feature>
<dbReference type="EMBL" id="CAHR02000175">
    <property type="protein sequence ID" value="CCG83760.1"/>
    <property type="molecule type" value="Genomic_DNA"/>
</dbReference>
<accession>R4XD61</accession>
<feature type="compositionally biased region" description="Acidic residues" evidence="4">
    <location>
        <begin position="550"/>
        <end position="582"/>
    </location>
</feature>
<protein>
    <recommendedName>
        <fullName evidence="7">WD40 repeat-like protein</fullName>
    </recommendedName>
</protein>
<dbReference type="OrthoDB" id="4869960at2759"/>
<dbReference type="InterPro" id="IPR015943">
    <property type="entry name" value="WD40/YVTN_repeat-like_dom_sf"/>
</dbReference>
<dbReference type="SMART" id="SM00320">
    <property type="entry name" value="WD40"/>
    <property type="match status" value="6"/>
</dbReference>
<feature type="repeat" description="WD" evidence="3">
    <location>
        <begin position="81"/>
        <end position="124"/>
    </location>
</feature>
<feature type="repeat" description="WD" evidence="3">
    <location>
        <begin position="36"/>
        <end position="68"/>
    </location>
</feature>
<keyword evidence="1 3" id="KW-0853">WD repeat</keyword>
<reference evidence="5 6" key="1">
    <citation type="journal article" date="2013" name="MBio">
        <title>Genome sequencing of the plant pathogen Taphrina deformans, the causal agent of peach leaf curl.</title>
        <authorList>
            <person name="Cisse O.H."/>
            <person name="Almeida J.M.G.C.F."/>
            <person name="Fonseca A."/>
            <person name="Kumar A.A."/>
            <person name="Salojaervi J."/>
            <person name="Overmyer K."/>
            <person name="Hauser P.M."/>
            <person name="Pagni M."/>
        </authorList>
    </citation>
    <scope>NUCLEOTIDE SEQUENCE [LARGE SCALE GENOMIC DNA]</scope>
    <source>
        <strain evidence="6">PYCC 5710 / ATCC 11124 / CBS 356.35 / IMI 108563 / JCM 9778 / NBRC 8474</strain>
    </source>
</reference>
<evidence type="ECO:0000256" key="1">
    <source>
        <dbReference type="ARBA" id="ARBA00022574"/>
    </source>
</evidence>
<dbReference type="PROSITE" id="PS50294">
    <property type="entry name" value="WD_REPEATS_REGION"/>
    <property type="match status" value="1"/>
</dbReference>
<dbReference type="InterPro" id="IPR045151">
    <property type="entry name" value="DCAF8"/>
</dbReference>
<feature type="region of interest" description="Disordered" evidence="4">
    <location>
        <begin position="513"/>
        <end position="608"/>
    </location>
</feature>
<dbReference type="Gene3D" id="2.130.10.10">
    <property type="entry name" value="YVTN repeat-like/Quinoprotein amine dehydrogenase"/>
    <property type="match status" value="3"/>
</dbReference>
<dbReference type="Proteomes" id="UP000013776">
    <property type="component" value="Unassembled WGS sequence"/>
</dbReference>
<dbReference type="InterPro" id="IPR001680">
    <property type="entry name" value="WD40_rpt"/>
</dbReference>
<dbReference type="SUPFAM" id="SSF50978">
    <property type="entry name" value="WD40 repeat-like"/>
    <property type="match status" value="1"/>
</dbReference>
<dbReference type="AlphaFoldDB" id="R4XD61"/>